<dbReference type="AlphaFoldDB" id="A0A8K0NVF9"/>
<evidence type="ECO:0000313" key="2">
    <source>
        <dbReference type="Proteomes" id="UP000812966"/>
    </source>
</evidence>
<dbReference type="OrthoDB" id="2583799at2759"/>
<accession>A0A8K0NVF9</accession>
<name>A0A8K0NVF9_9TREE</name>
<reference evidence="1" key="1">
    <citation type="submission" date="2020-04" db="EMBL/GenBank/DDBJ databases">
        <title>Analysis of mating type loci in Filobasidium floriforme.</title>
        <authorList>
            <person name="Nowrousian M."/>
        </authorList>
    </citation>
    <scope>NUCLEOTIDE SEQUENCE</scope>
    <source>
        <strain evidence="1">CBS 6242</strain>
    </source>
</reference>
<keyword evidence="2" id="KW-1185">Reference proteome</keyword>
<sequence length="316" mass="34750">MWSGSWFADVAGRLIAQLTNTQGWACEGWCSKGCEESRQIEIFKYPEEDRIVLERLTILRSPLPADILALTLSQTKGMRALELLDVQKHYLIDGNLELVKRGLKMATCLETFAIKVEGGVEQEGPLDDVLTIVPTLRHLSMQADLLSLNFFAISRTSELQSILIGFATRLPVLFHGREALETLWSEAQAETIYSRARQQAQLVFAEGTTFQGAVTHRMTLNSTMISINGAANARSSPAPSMVFNQPLMLSSSSPRPGPFLTTNDMEGSSLSSMPQLGLESWLFRELGNPNSAISKASLTGDDAMAVYASYTHHPPV</sequence>
<dbReference type="EMBL" id="JABELV010000008">
    <property type="protein sequence ID" value="KAG7571314.1"/>
    <property type="molecule type" value="Genomic_DNA"/>
</dbReference>
<protein>
    <submittedName>
        <fullName evidence="1">Uncharacterized protein</fullName>
    </submittedName>
</protein>
<gene>
    <name evidence="1" type="ORF">FFLO_00666</name>
</gene>
<organism evidence="1 2">
    <name type="scientific">Filobasidium floriforme</name>
    <dbReference type="NCBI Taxonomy" id="5210"/>
    <lineage>
        <taxon>Eukaryota</taxon>
        <taxon>Fungi</taxon>
        <taxon>Dikarya</taxon>
        <taxon>Basidiomycota</taxon>
        <taxon>Agaricomycotina</taxon>
        <taxon>Tremellomycetes</taxon>
        <taxon>Filobasidiales</taxon>
        <taxon>Filobasidiaceae</taxon>
        <taxon>Filobasidium</taxon>
    </lineage>
</organism>
<comment type="caution">
    <text evidence="1">The sequence shown here is derived from an EMBL/GenBank/DDBJ whole genome shotgun (WGS) entry which is preliminary data.</text>
</comment>
<dbReference type="Proteomes" id="UP000812966">
    <property type="component" value="Unassembled WGS sequence"/>
</dbReference>
<proteinExistence type="predicted"/>
<evidence type="ECO:0000313" key="1">
    <source>
        <dbReference type="EMBL" id="KAG7571314.1"/>
    </source>
</evidence>